<reference evidence="2 3" key="1">
    <citation type="journal article" date="2020" name="Front. Microbiol.">
        <title>Single-cell genomics of novel Actinobacteria with the Wood-Ljungdahl pathway discovered in a serpentinizing system.</title>
        <authorList>
            <person name="Merino N."/>
            <person name="Kawai M."/>
            <person name="Boyd E.S."/>
            <person name="Colman D.R."/>
            <person name="McGlynn S.E."/>
            <person name="Nealson K.H."/>
            <person name="Kurokawa K."/>
            <person name="Hongoh Y."/>
        </authorList>
    </citation>
    <scope>NUCLEOTIDE SEQUENCE [LARGE SCALE GENOMIC DNA]</scope>
    <source>
        <strain evidence="2 3">S33</strain>
    </source>
</reference>
<dbReference type="InterPro" id="IPR036259">
    <property type="entry name" value="MFS_trans_sf"/>
</dbReference>
<accession>A0A6V8P7U5</accession>
<dbReference type="CDD" id="cd17332">
    <property type="entry name" value="MFS_MelB_like"/>
    <property type="match status" value="1"/>
</dbReference>
<dbReference type="GO" id="GO:0005886">
    <property type="term" value="C:plasma membrane"/>
    <property type="evidence" value="ECO:0007669"/>
    <property type="project" value="TreeGrafter"/>
</dbReference>
<dbReference type="AlphaFoldDB" id="A0A6V8P7U5"/>
<keyword evidence="1" id="KW-0472">Membrane</keyword>
<keyword evidence="3" id="KW-1185">Reference proteome</keyword>
<feature type="transmembrane region" description="Helical" evidence="1">
    <location>
        <begin position="156"/>
        <end position="177"/>
    </location>
</feature>
<feature type="transmembrane region" description="Helical" evidence="1">
    <location>
        <begin position="371"/>
        <end position="395"/>
    </location>
</feature>
<dbReference type="PANTHER" id="PTHR11328:SF24">
    <property type="entry name" value="MAJOR FACILITATOR SUPERFAMILY (MFS) PROFILE DOMAIN-CONTAINING PROTEIN"/>
    <property type="match status" value="1"/>
</dbReference>
<feature type="transmembrane region" description="Helical" evidence="1">
    <location>
        <begin position="189"/>
        <end position="210"/>
    </location>
</feature>
<dbReference type="SUPFAM" id="SSF103473">
    <property type="entry name" value="MFS general substrate transporter"/>
    <property type="match status" value="1"/>
</dbReference>
<dbReference type="InterPro" id="IPR039672">
    <property type="entry name" value="MFS_2"/>
</dbReference>
<feature type="transmembrane region" description="Helical" evidence="1">
    <location>
        <begin position="111"/>
        <end position="135"/>
    </location>
</feature>
<dbReference type="Pfam" id="PF13347">
    <property type="entry name" value="MFS_2"/>
    <property type="match status" value="1"/>
</dbReference>
<dbReference type="GO" id="GO:0015293">
    <property type="term" value="F:symporter activity"/>
    <property type="evidence" value="ECO:0007669"/>
    <property type="project" value="InterPro"/>
</dbReference>
<feature type="transmembrane region" description="Helical" evidence="1">
    <location>
        <begin position="41"/>
        <end position="60"/>
    </location>
</feature>
<feature type="transmembrane region" description="Helical" evidence="1">
    <location>
        <begin position="239"/>
        <end position="256"/>
    </location>
</feature>
<feature type="transmembrane region" description="Helical" evidence="1">
    <location>
        <begin position="80"/>
        <end position="99"/>
    </location>
</feature>
<feature type="transmembrane region" description="Helical" evidence="1">
    <location>
        <begin position="329"/>
        <end position="350"/>
    </location>
</feature>
<keyword evidence="1" id="KW-1133">Transmembrane helix</keyword>
<name>A0A6V8P7U5_9ACTN</name>
<sequence>MVYLKGKPGKIAYGFGNFGQALLFHAIGAYLIFFYTDVVHLDPALVSLAFLISYGIWNAINDPLAGHISDRTRTRWGRRIPFILFCTPLMVLLFVLVWTPPTGGVPLAVPFNLWIFFYFAIIIALFELLYTLVTVSYTSLFPEMFEGLKERAEVSIYRQVSAMVGLIIAFATMPLFVDALTGRFGIFGGWTGAGAILGFCAGGAFFISLLGSRERREFSMEKALPFITSFRLAITNRSFFTFASANLMICFIWSWLSAMVPFWTVYVLGLGLQDVPILWLTNFTVAIVLYPLWKKICVRYGSKKTLFLSVSLYTIFLLPILVIGDLWQAIALMAFLGAALSGITIVRDIVLSDVIDEDEINMGLRREGAYFGVNAFIERFSLVLVAGATALVLGLTGYVPDVSPQPLVALGIRLGMTMLPLVALTVFLFSLKRYPLGREKVAELRNVLQKLHEEKAREAEAKK</sequence>
<dbReference type="Proteomes" id="UP000591948">
    <property type="component" value="Unassembled WGS sequence"/>
</dbReference>
<evidence type="ECO:0000256" key="1">
    <source>
        <dbReference type="SAM" id="Phobius"/>
    </source>
</evidence>
<proteinExistence type="predicted"/>
<dbReference type="Gene3D" id="1.20.1250.20">
    <property type="entry name" value="MFS general substrate transporter like domains"/>
    <property type="match status" value="2"/>
</dbReference>
<dbReference type="RefSeq" id="WP_176233456.1">
    <property type="nucleotide sequence ID" value="NZ_BLRY01000059.1"/>
</dbReference>
<dbReference type="GO" id="GO:0008643">
    <property type="term" value="P:carbohydrate transport"/>
    <property type="evidence" value="ECO:0007669"/>
    <property type="project" value="InterPro"/>
</dbReference>
<dbReference type="EMBL" id="BLRY01000059">
    <property type="protein sequence ID" value="GFP27724.1"/>
    <property type="molecule type" value="Genomic_DNA"/>
</dbReference>
<comment type="caution">
    <text evidence="2">The sequence shown here is derived from an EMBL/GenBank/DDBJ whole genome shotgun (WGS) entry which is preliminary data.</text>
</comment>
<dbReference type="PANTHER" id="PTHR11328">
    <property type="entry name" value="MAJOR FACILITATOR SUPERFAMILY DOMAIN-CONTAINING PROTEIN"/>
    <property type="match status" value="1"/>
</dbReference>
<evidence type="ECO:0000313" key="3">
    <source>
        <dbReference type="Proteomes" id="UP000591948"/>
    </source>
</evidence>
<feature type="transmembrane region" description="Helical" evidence="1">
    <location>
        <begin position="407"/>
        <end position="431"/>
    </location>
</feature>
<keyword evidence="1" id="KW-0812">Transmembrane</keyword>
<organism evidence="2 3">
    <name type="scientific">Candidatus Hakubella thermalkaliphila</name>
    <dbReference type="NCBI Taxonomy" id="2754717"/>
    <lineage>
        <taxon>Bacteria</taxon>
        <taxon>Bacillati</taxon>
        <taxon>Actinomycetota</taxon>
        <taxon>Actinomycetota incertae sedis</taxon>
        <taxon>Candidatus Hakubellales</taxon>
        <taxon>Candidatus Hakubellaceae</taxon>
        <taxon>Candidatus Hakubella</taxon>
    </lineage>
</organism>
<feature type="transmembrane region" description="Helical" evidence="1">
    <location>
        <begin position="12"/>
        <end position="35"/>
    </location>
</feature>
<evidence type="ECO:0000313" key="2">
    <source>
        <dbReference type="EMBL" id="GFP27724.1"/>
    </source>
</evidence>
<feature type="transmembrane region" description="Helical" evidence="1">
    <location>
        <begin position="305"/>
        <end position="323"/>
    </location>
</feature>
<gene>
    <name evidence="2" type="ORF">HKBW3S33_01134</name>
</gene>
<feature type="transmembrane region" description="Helical" evidence="1">
    <location>
        <begin position="276"/>
        <end position="293"/>
    </location>
</feature>
<protein>
    <submittedName>
        <fullName evidence="2">Glycoside/pentoside/hexuronide:cation symporter, GPH family</fullName>
    </submittedName>
</protein>